<reference evidence="1 2" key="1">
    <citation type="submission" date="2013-11" db="EMBL/GenBank/DDBJ databases">
        <title>Genome sequencing of Stegodyphus mimosarum.</title>
        <authorList>
            <person name="Bechsgaard J."/>
        </authorList>
    </citation>
    <scope>NUCLEOTIDE SEQUENCE [LARGE SCALE GENOMIC DNA]</scope>
</reference>
<evidence type="ECO:0000313" key="2">
    <source>
        <dbReference type="Proteomes" id="UP000054359"/>
    </source>
</evidence>
<keyword evidence="2" id="KW-1185">Reference proteome</keyword>
<dbReference type="EMBL" id="KK116628">
    <property type="protein sequence ID" value="KFM68310.1"/>
    <property type="molecule type" value="Genomic_DNA"/>
</dbReference>
<accession>A0A087TT71</accession>
<evidence type="ECO:0000313" key="1">
    <source>
        <dbReference type="EMBL" id="KFM68310.1"/>
    </source>
</evidence>
<dbReference type="Proteomes" id="UP000054359">
    <property type="component" value="Unassembled WGS sequence"/>
</dbReference>
<name>A0A087TT71_STEMI</name>
<dbReference type="OrthoDB" id="10070083at2759"/>
<organism evidence="1 2">
    <name type="scientific">Stegodyphus mimosarum</name>
    <name type="common">African social velvet spider</name>
    <dbReference type="NCBI Taxonomy" id="407821"/>
    <lineage>
        <taxon>Eukaryota</taxon>
        <taxon>Metazoa</taxon>
        <taxon>Ecdysozoa</taxon>
        <taxon>Arthropoda</taxon>
        <taxon>Chelicerata</taxon>
        <taxon>Arachnida</taxon>
        <taxon>Araneae</taxon>
        <taxon>Araneomorphae</taxon>
        <taxon>Entelegynae</taxon>
        <taxon>Eresoidea</taxon>
        <taxon>Eresidae</taxon>
        <taxon>Stegodyphus</taxon>
    </lineage>
</organism>
<protein>
    <submittedName>
        <fullName evidence="1">Uncharacterized protein</fullName>
    </submittedName>
</protein>
<sequence>MILVLSACGGLFRYCYGSHSYVVLHSCKDDYYPTKCADDEEKGLSSVIANCDAPPAYSVAQYTDIPEDYQRYPSYEQTKHHMTNPRTLIH</sequence>
<gene>
    <name evidence="1" type="ORF">X975_19804</name>
</gene>
<feature type="non-terminal residue" evidence="1">
    <location>
        <position position="90"/>
    </location>
</feature>
<dbReference type="AlphaFoldDB" id="A0A087TT71"/>
<proteinExistence type="predicted"/>